<evidence type="ECO:0000313" key="2">
    <source>
        <dbReference type="Proteomes" id="UP001140817"/>
    </source>
</evidence>
<protein>
    <submittedName>
        <fullName evidence="1">Uncharacterized protein</fullName>
    </submittedName>
</protein>
<proteinExistence type="predicted"/>
<gene>
    <name evidence="1" type="ORF">NSA58_06575</name>
</gene>
<comment type="caution">
    <text evidence="1">The sequence shown here is derived from an EMBL/GenBank/DDBJ whole genome shotgun (WGS) entry which is preliminary data.</text>
</comment>
<reference evidence="1" key="1">
    <citation type="submission" date="2022-07" db="EMBL/GenBank/DDBJ databases">
        <title>Enhanced cultured diversity of the mouse gut microbiota enables custom-made synthetic communities.</title>
        <authorList>
            <person name="Afrizal A."/>
        </authorList>
    </citation>
    <scope>NUCLEOTIDE SEQUENCE</scope>
    <source>
        <strain evidence="1">DSM 29186</strain>
    </source>
</reference>
<name>A0A9X2MAV8_9FIRM</name>
<accession>A0A9X2MAV8</accession>
<dbReference type="AlphaFoldDB" id="A0A9X2MAV8"/>
<evidence type="ECO:0000313" key="1">
    <source>
        <dbReference type="EMBL" id="MCR1822447.1"/>
    </source>
</evidence>
<dbReference type="RefSeq" id="WP_257560304.1">
    <property type="nucleotide sequence ID" value="NZ_JANKBY010000056.1"/>
</dbReference>
<dbReference type="Proteomes" id="UP001140817">
    <property type="component" value="Unassembled WGS sequence"/>
</dbReference>
<sequence length="43" mass="4941">MAIANTKYKKGVVVRKAAHFSIYAVINFYDRIIDETICKTYGK</sequence>
<dbReference type="EMBL" id="JANKBY010000056">
    <property type="protein sequence ID" value="MCR1822447.1"/>
    <property type="molecule type" value="Genomic_DNA"/>
</dbReference>
<keyword evidence="2" id="KW-1185">Reference proteome</keyword>
<organism evidence="1 2">
    <name type="scientific">Terrisporobacter muris</name>
    <dbReference type="NCBI Taxonomy" id="2963284"/>
    <lineage>
        <taxon>Bacteria</taxon>
        <taxon>Bacillati</taxon>
        <taxon>Bacillota</taxon>
        <taxon>Clostridia</taxon>
        <taxon>Peptostreptococcales</taxon>
        <taxon>Peptostreptococcaceae</taxon>
        <taxon>Terrisporobacter</taxon>
    </lineage>
</organism>